<accession>A0A3S3NE66</accession>
<name>A0A3S3NE66_9MAGN</name>
<dbReference type="PANTHER" id="PTHR47985">
    <property type="entry name" value="OS07G0668900 PROTEIN"/>
    <property type="match status" value="1"/>
</dbReference>
<evidence type="ECO:0000313" key="4">
    <source>
        <dbReference type="EMBL" id="RWR97541.1"/>
    </source>
</evidence>
<dbReference type="Proteomes" id="UP000283530">
    <property type="component" value="Unassembled WGS sequence"/>
</dbReference>
<sequence>MGTYGYCTPEYAKTGEPTLKSDAYSFGVAQPYFKDPKRFPELADPSLQGDFPAKGLNQAVAIAAMCLQEEASVRPLITDIVIALSFLSNN</sequence>
<reference evidence="4 5" key="1">
    <citation type="journal article" date="2019" name="Nat. Plants">
        <title>Stout camphor tree genome fills gaps in understanding of flowering plant genome evolution.</title>
        <authorList>
            <person name="Chaw S.M."/>
            <person name="Liu Y.C."/>
            <person name="Wu Y.W."/>
            <person name="Wang H.Y."/>
            <person name="Lin C.I."/>
            <person name="Wu C.S."/>
            <person name="Ke H.M."/>
            <person name="Chang L.Y."/>
            <person name="Hsu C.Y."/>
            <person name="Yang H.T."/>
            <person name="Sudianto E."/>
            <person name="Hsu M.H."/>
            <person name="Wu K.P."/>
            <person name="Wang L.N."/>
            <person name="Leebens-Mack J.H."/>
            <person name="Tsai I.J."/>
        </authorList>
    </citation>
    <scope>NUCLEOTIDE SEQUENCE [LARGE SCALE GENOMIC DNA]</scope>
    <source>
        <strain evidence="5">cv. Chaw 1501</strain>
        <tissue evidence="4">Young leaves</tissue>
    </source>
</reference>
<protein>
    <submittedName>
        <fullName evidence="4">Kinase superfamily protein</fullName>
    </submittedName>
</protein>
<evidence type="ECO:0000256" key="3">
    <source>
        <dbReference type="ARBA" id="ARBA00023136"/>
    </source>
</evidence>
<dbReference type="Gene3D" id="1.10.510.10">
    <property type="entry name" value="Transferase(Phosphotransferase) domain 1"/>
    <property type="match status" value="1"/>
</dbReference>
<dbReference type="InterPro" id="IPR011009">
    <property type="entry name" value="Kinase-like_dom_sf"/>
</dbReference>
<evidence type="ECO:0000313" key="5">
    <source>
        <dbReference type="Proteomes" id="UP000283530"/>
    </source>
</evidence>
<keyword evidence="3" id="KW-0472">Membrane</keyword>
<keyword evidence="5" id="KW-1185">Reference proteome</keyword>
<dbReference type="SUPFAM" id="SSF56112">
    <property type="entry name" value="Protein kinase-like (PK-like)"/>
    <property type="match status" value="1"/>
</dbReference>
<dbReference type="GO" id="GO:0004674">
    <property type="term" value="F:protein serine/threonine kinase activity"/>
    <property type="evidence" value="ECO:0007669"/>
    <property type="project" value="UniProtKB-KW"/>
</dbReference>
<proteinExistence type="predicted"/>
<comment type="subcellular location">
    <subcellularLocation>
        <location evidence="1">Membrane</location>
    </subcellularLocation>
</comment>
<dbReference type="PANTHER" id="PTHR47985:SF31">
    <property type="entry name" value="SERINE_THREONINE-PROTEIN KINASE PBL26-RELATED"/>
    <property type="match status" value="1"/>
</dbReference>
<keyword evidence="2" id="KW-0723">Serine/threonine-protein kinase</keyword>
<organism evidence="4 5">
    <name type="scientific">Cinnamomum micranthum f. kanehirae</name>
    <dbReference type="NCBI Taxonomy" id="337451"/>
    <lineage>
        <taxon>Eukaryota</taxon>
        <taxon>Viridiplantae</taxon>
        <taxon>Streptophyta</taxon>
        <taxon>Embryophyta</taxon>
        <taxon>Tracheophyta</taxon>
        <taxon>Spermatophyta</taxon>
        <taxon>Magnoliopsida</taxon>
        <taxon>Magnoliidae</taxon>
        <taxon>Laurales</taxon>
        <taxon>Lauraceae</taxon>
        <taxon>Cinnamomum</taxon>
    </lineage>
</organism>
<comment type="caution">
    <text evidence="4">The sequence shown here is derived from an EMBL/GenBank/DDBJ whole genome shotgun (WGS) entry which is preliminary data.</text>
</comment>
<evidence type="ECO:0000256" key="2">
    <source>
        <dbReference type="ARBA" id="ARBA00022527"/>
    </source>
</evidence>
<keyword evidence="4" id="KW-0418">Kinase</keyword>
<evidence type="ECO:0000256" key="1">
    <source>
        <dbReference type="ARBA" id="ARBA00004370"/>
    </source>
</evidence>
<dbReference type="OrthoDB" id="4062651at2759"/>
<dbReference type="GO" id="GO:0016020">
    <property type="term" value="C:membrane"/>
    <property type="evidence" value="ECO:0007669"/>
    <property type="project" value="UniProtKB-SubCell"/>
</dbReference>
<dbReference type="AlphaFoldDB" id="A0A3S3NE66"/>
<dbReference type="STRING" id="337451.A0A3S3NE66"/>
<dbReference type="EMBL" id="QPKB01000014">
    <property type="protein sequence ID" value="RWR97541.1"/>
    <property type="molecule type" value="Genomic_DNA"/>
</dbReference>
<gene>
    <name evidence="4" type="ORF">CKAN_02698100</name>
</gene>
<keyword evidence="4" id="KW-0808">Transferase</keyword>